<evidence type="ECO:0000313" key="2">
    <source>
        <dbReference type="EMBL" id="OWR42125.1"/>
    </source>
</evidence>
<dbReference type="EMBL" id="AGBW02014188">
    <property type="protein sequence ID" value="OWR42125.1"/>
    <property type="molecule type" value="Genomic_DNA"/>
</dbReference>
<dbReference type="InParanoid" id="A0A212EKX4"/>
<gene>
    <name evidence="2" type="ORF">KGM_203628</name>
</gene>
<feature type="region of interest" description="Disordered" evidence="1">
    <location>
        <begin position="1"/>
        <end position="20"/>
    </location>
</feature>
<name>A0A212EKX4_DANPL</name>
<reference evidence="2 3" key="1">
    <citation type="journal article" date="2011" name="Cell">
        <title>The monarch butterfly genome yields insights into long-distance migration.</title>
        <authorList>
            <person name="Zhan S."/>
            <person name="Merlin C."/>
            <person name="Boore J.L."/>
            <person name="Reppert S.M."/>
        </authorList>
    </citation>
    <scope>NUCLEOTIDE SEQUENCE [LARGE SCALE GENOMIC DNA]</scope>
    <source>
        <strain evidence="2">F-2</strain>
    </source>
</reference>
<evidence type="ECO:0000256" key="1">
    <source>
        <dbReference type="SAM" id="MobiDB-lite"/>
    </source>
</evidence>
<feature type="compositionally biased region" description="Basic and acidic residues" evidence="1">
    <location>
        <begin position="7"/>
        <end position="16"/>
    </location>
</feature>
<organism evidence="2 3">
    <name type="scientific">Danaus plexippus plexippus</name>
    <dbReference type="NCBI Taxonomy" id="278856"/>
    <lineage>
        <taxon>Eukaryota</taxon>
        <taxon>Metazoa</taxon>
        <taxon>Ecdysozoa</taxon>
        <taxon>Arthropoda</taxon>
        <taxon>Hexapoda</taxon>
        <taxon>Insecta</taxon>
        <taxon>Pterygota</taxon>
        <taxon>Neoptera</taxon>
        <taxon>Endopterygota</taxon>
        <taxon>Lepidoptera</taxon>
        <taxon>Glossata</taxon>
        <taxon>Ditrysia</taxon>
        <taxon>Papilionoidea</taxon>
        <taxon>Nymphalidae</taxon>
        <taxon>Danainae</taxon>
        <taxon>Danaini</taxon>
        <taxon>Danaina</taxon>
        <taxon>Danaus</taxon>
        <taxon>Danaus</taxon>
    </lineage>
</organism>
<keyword evidence="3" id="KW-1185">Reference proteome</keyword>
<protein>
    <submittedName>
        <fullName evidence="2">Uncharacterized protein</fullName>
    </submittedName>
</protein>
<evidence type="ECO:0000313" key="3">
    <source>
        <dbReference type="Proteomes" id="UP000007151"/>
    </source>
</evidence>
<accession>A0A212EKX4</accession>
<dbReference type="Proteomes" id="UP000007151">
    <property type="component" value="Unassembled WGS sequence"/>
</dbReference>
<dbReference type="KEGG" id="dpl:KGM_203628"/>
<proteinExistence type="predicted"/>
<comment type="caution">
    <text evidence="2">The sequence shown here is derived from an EMBL/GenBank/DDBJ whole genome shotgun (WGS) entry which is preliminary data.</text>
</comment>
<dbReference type="AlphaFoldDB" id="A0A212EKX4"/>
<sequence>MSVGVGQDRRSTRDGGRQVATSRAASAILCAEAGLASRGQCYTSRECIYEQSLVGDWTGSGHANRSEHYRYRGLAADIWLDRVTA</sequence>